<dbReference type="EMBL" id="LZIN01000090">
    <property type="protein sequence ID" value="OBG01571.1"/>
    <property type="molecule type" value="Genomic_DNA"/>
</dbReference>
<accession>A0A1A2E9Z6</accession>
<evidence type="ECO:0000313" key="10">
    <source>
        <dbReference type="Proteomes" id="UP000093985"/>
    </source>
</evidence>
<dbReference type="Proteomes" id="UP000093985">
    <property type="component" value="Unassembled WGS sequence"/>
</dbReference>
<comment type="catalytic activity">
    <reaction evidence="1 8">
        <text>(S)-malate + a quinone = a quinol + oxaloacetate</text>
        <dbReference type="Rhea" id="RHEA:46012"/>
        <dbReference type="ChEBI" id="CHEBI:15589"/>
        <dbReference type="ChEBI" id="CHEBI:16452"/>
        <dbReference type="ChEBI" id="CHEBI:24646"/>
        <dbReference type="ChEBI" id="CHEBI:132124"/>
        <dbReference type="EC" id="1.1.5.4"/>
    </reaction>
</comment>
<evidence type="ECO:0000256" key="3">
    <source>
        <dbReference type="ARBA" id="ARBA00005012"/>
    </source>
</evidence>
<gene>
    <name evidence="8" type="primary">mqo</name>
    <name evidence="9" type="ORF">A5771_16480</name>
</gene>
<protein>
    <recommendedName>
        <fullName evidence="8">Probable malate:quinone oxidoreductase</fullName>
        <ecNumber evidence="8">1.1.5.4</ecNumber>
    </recommendedName>
    <alternativeName>
        <fullName evidence="8">MQO</fullName>
    </alternativeName>
    <alternativeName>
        <fullName evidence="8">Malate dehydrogenase [quinone]</fullName>
    </alternativeName>
</protein>
<dbReference type="Gene3D" id="3.50.50.60">
    <property type="entry name" value="FAD/NAD(P)-binding domain"/>
    <property type="match status" value="1"/>
</dbReference>
<organism evidence="9 10">
    <name type="scientific">Mycolicibacter sinensis (strain JDM601)</name>
    <name type="common">Mycobacterium sinense</name>
    <dbReference type="NCBI Taxonomy" id="875328"/>
    <lineage>
        <taxon>Bacteria</taxon>
        <taxon>Bacillati</taxon>
        <taxon>Actinomycetota</taxon>
        <taxon>Actinomycetes</taxon>
        <taxon>Mycobacteriales</taxon>
        <taxon>Mycobacteriaceae</taxon>
        <taxon>Mycolicibacter</taxon>
    </lineage>
</organism>
<dbReference type="InterPro" id="IPR006231">
    <property type="entry name" value="MQO"/>
</dbReference>
<dbReference type="EC" id="1.1.5.4" evidence="8"/>
<dbReference type="NCBIfam" id="NF003606">
    <property type="entry name" value="PRK05257.2-1"/>
    <property type="match status" value="1"/>
</dbReference>
<dbReference type="GO" id="GO:0008924">
    <property type="term" value="F:L-malate dehydrogenase (quinone) activity"/>
    <property type="evidence" value="ECO:0007669"/>
    <property type="project" value="UniProtKB-UniRule"/>
</dbReference>
<evidence type="ECO:0000313" key="9">
    <source>
        <dbReference type="EMBL" id="OBG01571.1"/>
    </source>
</evidence>
<comment type="similarity">
    <text evidence="8">Belongs to the MQO family.</text>
</comment>
<dbReference type="AlphaFoldDB" id="A0A1A2E9Z6"/>
<name>A0A1A2E9Z6_MYCSD</name>
<proteinExistence type="inferred from homology"/>
<evidence type="ECO:0000256" key="8">
    <source>
        <dbReference type="HAMAP-Rule" id="MF_00212"/>
    </source>
</evidence>
<evidence type="ECO:0000256" key="7">
    <source>
        <dbReference type="ARBA" id="ARBA00023002"/>
    </source>
</evidence>
<dbReference type="NCBIfam" id="TIGR01320">
    <property type="entry name" value="mal_quin_oxido"/>
    <property type="match status" value="1"/>
</dbReference>
<comment type="caution">
    <text evidence="9">The sequence shown here is derived from an EMBL/GenBank/DDBJ whole genome shotgun (WGS) entry which is preliminary data.</text>
</comment>
<evidence type="ECO:0000256" key="1">
    <source>
        <dbReference type="ARBA" id="ARBA00001139"/>
    </source>
</evidence>
<keyword evidence="6 8" id="KW-0274">FAD</keyword>
<dbReference type="InterPro" id="IPR036188">
    <property type="entry name" value="FAD/NAD-bd_sf"/>
</dbReference>
<evidence type="ECO:0000256" key="5">
    <source>
        <dbReference type="ARBA" id="ARBA00022630"/>
    </source>
</evidence>
<evidence type="ECO:0000256" key="4">
    <source>
        <dbReference type="ARBA" id="ARBA00022532"/>
    </source>
</evidence>
<dbReference type="PANTHER" id="PTHR43104:SF2">
    <property type="entry name" value="L-2-HYDROXYGLUTARATE DEHYDROGENASE, MITOCHONDRIAL"/>
    <property type="match status" value="1"/>
</dbReference>
<evidence type="ECO:0000256" key="6">
    <source>
        <dbReference type="ARBA" id="ARBA00022827"/>
    </source>
</evidence>
<keyword evidence="5 8" id="KW-0285">Flavoprotein</keyword>
<comment type="pathway">
    <text evidence="3 8">Carbohydrate metabolism; tricarboxylic acid cycle; oxaloacetate from (S)-malate (quinone route): step 1/1.</text>
</comment>
<reference evidence="10" key="1">
    <citation type="submission" date="2016-06" db="EMBL/GenBank/DDBJ databases">
        <authorList>
            <person name="Sutton G."/>
            <person name="Brinkac L."/>
            <person name="Sanka R."/>
            <person name="Adams M."/>
            <person name="Lau E."/>
            <person name="Mehaffy C."/>
            <person name="Tameris M."/>
            <person name="Hatherill M."/>
            <person name="Hanekom W."/>
            <person name="Mahomed H."/>
            <person name="Mcshane H."/>
        </authorList>
    </citation>
    <scope>NUCLEOTIDE SEQUENCE [LARGE SCALE GENOMIC DNA]</scope>
    <source>
        <strain evidence="10">852014-51077_SCH5608930-a</strain>
    </source>
</reference>
<keyword evidence="7 8" id="KW-0560">Oxidoreductase</keyword>
<dbReference type="Pfam" id="PF06039">
    <property type="entry name" value="Mqo"/>
    <property type="match status" value="1"/>
</dbReference>
<dbReference type="NCBIfam" id="NF003611">
    <property type="entry name" value="PRK05257.3-2"/>
    <property type="match status" value="1"/>
</dbReference>
<dbReference type="PANTHER" id="PTHR43104">
    <property type="entry name" value="L-2-HYDROXYGLUTARATE DEHYDROGENASE, MITOCHONDRIAL"/>
    <property type="match status" value="1"/>
</dbReference>
<dbReference type="GO" id="GO:0047545">
    <property type="term" value="F:(S)-2-hydroxyglutarate dehydrogenase activity"/>
    <property type="evidence" value="ECO:0007669"/>
    <property type="project" value="TreeGrafter"/>
</dbReference>
<evidence type="ECO:0000256" key="2">
    <source>
        <dbReference type="ARBA" id="ARBA00001974"/>
    </source>
</evidence>
<comment type="cofactor">
    <cofactor evidence="2 8">
        <name>FAD</name>
        <dbReference type="ChEBI" id="CHEBI:57692"/>
    </cofactor>
</comment>
<dbReference type="UniPathway" id="UPA00223">
    <property type="reaction ID" value="UER01008"/>
</dbReference>
<dbReference type="GO" id="GO:0006099">
    <property type="term" value="P:tricarboxylic acid cycle"/>
    <property type="evidence" value="ECO:0007669"/>
    <property type="project" value="UniProtKB-UniRule"/>
</dbReference>
<dbReference type="SUPFAM" id="SSF51905">
    <property type="entry name" value="FAD/NAD(P)-binding domain"/>
    <property type="match status" value="1"/>
</dbReference>
<keyword evidence="4 8" id="KW-0816">Tricarboxylic acid cycle</keyword>
<dbReference type="Gene3D" id="3.30.9.10">
    <property type="entry name" value="D-Amino Acid Oxidase, subunit A, domain 2"/>
    <property type="match status" value="1"/>
</dbReference>
<sequence>MRAVPTAASTDIALIGAGIMSATLGAILRRLEPEASITVVERLNAAAAESSDPWNNAGTGHAGLCELFYTPQQPDGSIEIAKAVRVNEQFQVTRQFWSYAVENRMLKQPRDFVRAIPHVSFVHGAAGVDYLRRRHRALASNPLFAGAEFITDFDEFAARLPLMAAGRNADVPLALDWAPQGTDVDFGALASQLIGYAARDGAAVLFGHEVRSIGRESDSSWTLGLLNRRTGESRTLKAKFVFVGAGGATLGLLRKAGIPQARGFGGFPIGGEFLRCGAPDITAAHRAKVYGAPAPDAPSTTAPHLDARVVNGASWLLFGPFAAWSPRFLKHGRTTDLPRSVRLDNAASLLGAGIRERELVGYLLRQLRQTHAARIDALREFVPGASDRDWSPIRAGQRVQVVRAGRLEFDTTIVSAADGSIAGLLGASPGASTAVSAMLEVLARCFAGRFAGWLPRLTEMVPSLGTRLSDEPALFEQVWKWGTRQLQLHPAAGDPL</sequence>
<dbReference type="HAMAP" id="MF_00212">
    <property type="entry name" value="MQO"/>
    <property type="match status" value="1"/>
</dbReference>